<feature type="signal peptide" evidence="1">
    <location>
        <begin position="1"/>
        <end position="24"/>
    </location>
</feature>
<keyword evidence="1" id="KW-0732">Signal</keyword>
<keyword evidence="3" id="KW-1185">Reference proteome</keyword>
<evidence type="ECO:0000256" key="1">
    <source>
        <dbReference type="SAM" id="SignalP"/>
    </source>
</evidence>
<sequence>MKKLIFTVVLSLSFLFNFSQQWLGSNNSSGNIYRTGFVGIGPNATNPSSSFVSSAALLQLKSYGNAEIIFDHTDGNGTSDLGVISFERNSDHLAHIRSGHDGAIDNAFLSFHTQPSGGSYGWINDNEKMRISSNGNVGIGTTNPSELLSVNGKILCEEVEVILDVAPDYVFQKYYTGSSTLKADYVMPTIEEVEAFTKKNHHLPEVPSAKEIKEEGLQLKEMTTLLLQKVEELTLYTIEQEKRIKALEAELAKKQ</sequence>
<comment type="caution">
    <text evidence="2">The sequence shown here is derived from an EMBL/GenBank/DDBJ whole genome shotgun (WGS) entry which is preliminary data.</text>
</comment>
<dbReference type="EMBL" id="JACOME010000002">
    <property type="protein sequence ID" value="MBC3846837.1"/>
    <property type="molecule type" value="Genomic_DNA"/>
</dbReference>
<accession>A0ABR6Y267</accession>
<dbReference type="Proteomes" id="UP000607435">
    <property type="component" value="Unassembled WGS sequence"/>
</dbReference>
<feature type="chain" id="PRO_5046148060" description="Chaperone of endosialidase" evidence="1">
    <location>
        <begin position="25"/>
        <end position="255"/>
    </location>
</feature>
<evidence type="ECO:0000313" key="3">
    <source>
        <dbReference type="Proteomes" id="UP000607435"/>
    </source>
</evidence>
<reference evidence="2 3" key="1">
    <citation type="submission" date="2020-08" db="EMBL/GenBank/DDBJ databases">
        <title>Winogradskyella ouciana sp. nov., isolated from the hadal seawater of the Mariana Trench.</title>
        <authorList>
            <person name="He X."/>
        </authorList>
    </citation>
    <scope>NUCLEOTIDE SEQUENCE [LARGE SCALE GENOMIC DNA]</scope>
    <source>
        <strain evidence="2 3">KCTC 22026</strain>
    </source>
</reference>
<dbReference type="RefSeq" id="WP_186845939.1">
    <property type="nucleotide sequence ID" value="NZ_JACOME010000002.1"/>
</dbReference>
<organism evidence="2 3">
    <name type="scientific">Winogradskyella echinorum</name>
    <dbReference type="NCBI Taxonomy" id="538189"/>
    <lineage>
        <taxon>Bacteria</taxon>
        <taxon>Pseudomonadati</taxon>
        <taxon>Bacteroidota</taxon>
        <taxon>Flavobacteriia</taxon>
        <taxon>Flavobacteriales</taxon>
        <taxon>Flavobacteriaceae</taxon>
        <taxon>Winogradskyella</taxon>
    </lineage>
</organism>
<proteinExistence type="predicted"/>
<name>A0ABR6Y267_9FLAO</name>
<evidence type="ECO:0000313" key="2">
    <source>
        <dbReference type="EMBL" id="MBC3846837.1"/>
    </source>
</evidence>
<gene>
    <name evidence="2" type="ORF">H6H04_10640</name>
</gene>
<protein>
    <recommendedName>
        <fullName evidence="4">Chaperone of endosialidase</fullName>
    </recommendedName>
</protein>
<evidence type="ECO:0008006" key="4">
    <source>
        <dbReference type="Google" id="ProtNLM"/>
    </source>
</evidence>